<name>A0A9N9EI17_9GLOM</name>
<feature type="domain" description="Ap4A phosphorylase 1/2 N-terminal" evidence="3">
    <location>
        <begin position="6"/>
        <end position="171"/>
    </location>
</feature>
<reference evidence="4" key="1">
    <citation type="submission" date="2021-06" db="EMBL/GenBank/DDBJ databases">
        <authorList>
            <person name="Kallberg Y."/>
            <person name="Tangrot J."/>
            <person name="Rosling A."/>
        </authorList>
    </citation>
    <scope>NUCLEOTIDE SEQUENCE</scope>
    <source>
        <strain evidence="4">MA453B</strain>
    </source>
</reference>
<dbReference type="InterPro" id="IPR043171">
    <property type="entry name" value="Ap4A_phos1/2-like"/>
</dbReference>
<protein>
    <submittedName>
        <fullName evidence="4">5810_t:CDS:1</fullName>
    </submittedName>
</protein>
<dbReference type="InterPro" id="IPR019200">
    <property type="entry name" value="ATP_adenylylTrfase_C"/>
</dbReference>
<evidence type="ECO:0000259" key="2">
    <source>
        <dbReference type="Pfam" id="PF09830"/>
    </source>
</evidence>
<dbReference type="GO" id="GO:0005524">
    <property type="term" value="F:ATP binding"/>
    <property type="evidence" value="ECO:0007669"/>
    <property type="project" value="InterPro"/>
</dbReference>
<dbReference type="PIRSF" id="PIRSF000846">
    <property type="entry name" value="ATP_adenylyltr"/>
    <property type="match status" value="1"/>
</dbReference>
<evidence type="ECO:0000313" key="4">
    <source>
        <dbReference type="EMBL" id="CAG8680533.1"/>
    </source>
</evidence>
<dbReference type="InterPro" id="IPR045759">
    <property type="entry name" value="Ap4A_phos1/2_N"/>
</dbReference>
<comment type="caution">
    <text evidence="4">The sequence shown here is derived from an EMBL/GenBank/DDBJ whole genome shotgun (WGS) entry which is preliminary data.</text>
</comment>
<sequence>MRTHFEDRLAERYDRALQRGELHFIENEVAHIKEKDIEVSSRGFSQLHNIFEGSRVNEEQQQQKPKANPFLPYSQELFVQEHGKYNLLLNKFCVVPQHIVIATKEFEKQTDPLNPEDLECVWYCIMQIKSRPSLAFFNCGELSGASQPHKHLQIIPLPEDARFTPPINSCITQEFKKPGEIFEIPELPYVHYIALLDPQRITGHLGHNEEVSQYLNDVFHSLLDAMIEGLHKQSSSISLNSLSYNFVATHTWFMIVPRSKEKYDEQISVNSLGFAGLLLARSEEELELIKNAGVLNILESVAISKQNIIMDESN</sequence>
<dbReference type="Gene3D" id="3.30.428.70">
    <property type="match status" value="1"/>
</dbReference>
<gene>
    <name evidence="4" type="ORF">DERYTH_LOCUS11778</name>
</gene>
<dbReference type="Pfam" id="PF19327">
    <property type="entry name" value="Ap4A_phos_N"/>
    <property type="match status" value="1"/>
</dbReference>
<dbReference type="AlphaFoldDB" id="A0A9N9EI17"/>
<proteinExistence type="predicted"/>
<dbReference type="InterPro" id="IPR009163">
    <property type="entry name" value="Ap4A_phos1/2"/>
</dbReference>
<evidence type="ECO:0000313" key="5">
    <source>
        <dbReference type="Proteomes" id="UP000789405"/>
    </source>
</evidence>
<evidence type="ECO:0000259" key="3">
    <source>
        <dbReference type="Pfam" id="PF19327"/>
    </source>
</evidence>
<dbReference type="SUPFAM" id="SSF54197">
    <property type="entry name" value="HIT-like"/>
    <property type="match status" value="1"/>
</dbReference>
<accession>A0A9N9EI17</accession>
<dbReference type="OrthoDB" id="10267950at2759"/>
<dbReference type="GO" id="GO:0003877">
    <property type="term" value="F:ATP:ADP adenylyltransferase activity"/>
    <property type="evidence" value="ECO:0007669"/>
    <property type="project" value="InterPro"/>
</dbReference>
<feature type="domain" description="ATP adenylyltransferase C-terminal" evidence="2">
    <location>
        <begin position="185"/>
        <end position="303"/>
    </location>
</feature>
<organism evidence="4 5">
    <name type="scientific">Dentiscutata erythropus</name>
    <dbReference type="NCBI Taxonomy" id="1348616"/>
    <lineage>
        <taxon>Eukaryota</taxon>
        <taxon>Fungi</taxon>
        <taxon>Fungi incertae sedis</taxon>
        <taxon>Mucoromycota</taxon>
        <taxon>Glomeromycotina</taxon>
        <taxon>Glomeromycetes</taxon>
        <taxon>Diversisporales</taxon>
        <taxon>Gigasporaceae</taxon>
        <taxon>Dentiscutata</taxon>
    </lineage>
</organism>
<dbReference type="Pfam" id="PF09830">
    <property type="entry name" value="ATP_transf"/>
    <property type="match status" value="1"/>
</dbReference>
<evidence type="ECO:0000256" key="1">
    <source>
        <dbReference type="PIRSR" id="PIRSR000846-1"/>
    </source>
</evidence>
<feature type="active site" description="Nucleophile" evidence="1">
    <location>
        <position position="151"/>
    </location>
</feature>
<dbReference type="GO" id="GO:0009117">
    <property type="term" value="P:nucleotide metabolic process"/>
    <property type="evidence" value="ECO:0007669"/>
    <property type="project" value="InterPro"/>
</dbReference>
<dbReference type="PANTHER" id="PTHR38420">
    <property type="entry name" value="AP-4-A PHOSPHORYLASE II"/>
    <property type="match status" value="1"/>
</dbReference>
<dbReference type="Proteomes" id="UP000789405">
    <property type="component" value="Unassembled WGS sequence"/>
</dbReference>
<keyword evidence="5" id="KW-1185">Reference proteome</keyword>
<dbReference type="PANTHER" id="PTHR38420:SF1">
    <property type="entry name" value="PUTATIVE (AFU_ORTHOLOGUE AFUA_5G14690)-RELATED"/>
    <property type="match status" value="1"/>
</dbReference>
<dbReference type="InterPro" id="IPR036265">
    <property type="entry name" value="HIT-like_sf"/>
</dbReference>
<dbReference type="EMBL" id="CAJVPY010007436">
    <property type="protein sequence ID" value="CAG8680533.1"/>
    <property type="molecule type" value="Genomic_DNA"/>
</dbReference>